<protein>
    <submittedName>
        <fullName evidence="2">Uncharacterized protein</fullName>
    </submittedName>
</protein>
<dbReference type="EMBL" id="KQ964902">
    <property type="protein sequence ID" value="KXN65354.1"/>
    <property type="molecule type" value="Genomic_DNA"/>
</dbReference>
<proteinExistence type="predicted"/>
<accession>A0A137NRK6</accession>
<feature type="signal peptide" evidence="1">
    <location>
        <begin position="1"/>
        <end position="18"/>
    </location>
</feature>
<sequence length="61" mass="6680">MKFTLVSLFFVAFQVAQPTGNNALDQAASSCKPASQVCYSNSECCDRKCVPTGHIFRCMRA</sequence>
<evidence type="ECO:0000313" key="3">
    <source>
        <dbReference type="Proteomes" id="UP000070444"/>
    </source>
</evidence>
<keyword evidence="3" id="KW-1185">Reference proteome</keyword>
<feature type="chain" id="PRO_5007293935" evidence="1">
    <location>
        <begin position="19"/>
        <end position="61"/>
    </location>
</feature>
<evidence type="ECO:0000313" key="2">
    <source>
        <dbReference type="EMBL" id="KXN65354.1"/>
    </source>
</evidence>
<evidence type="ECO:0000256" key="1">
    <source>
        <dbReference type="SAM" id="SignalP"/>
    </source>
</evidence>
<reference evidence="2 3" key="1">
    <citation type="journal article" date="2015" name="Genome Biol. Evol.">
        <title>Phylogenomic analyses indicate that early fungi evolved digesting cell walls of algal ancestors of land plants.</title>
        <authorList>
            <person name="Chang Y."/>
            <person name="Wang S."/>
            <person name="Sekimoto S."/>
            <person name="Aerts A.L."/>
            <person name="Choi C."/>
            <person name="Clum A."/>
            <person name="LaButti K.M."/>
            <person name="Lindquist E.A."/>
            <person name="Yee Ngan C."/>
            <person name="Ohm R.A."/>
            <person name="Salamov A.A."/>
            <person name="Grigoriev I.V."/>
            <person name="Spatafora J.W."/>
            <person name="Berbee M.L."/>
        </authorList>
    </citation>
    <scope>NUCLEOTIDE SEQUENCE [LARGE SCALE GENOMIC DNA]</scope>
    <source>
        <strain evidence="2 3">NRRL 28638</strain>
    </source>
</reference>
<dbReference type="Proteomes" id="UP000070444">
    <property type="component" value="Unassembled WGS sequence"/>
</dbReference>
<name>A0A137NRK6_CONC2</name>
<dbReference type="AlphaFoldDB" id="A0A137NRK6"/>
<keyword evidence="1" id="KW-0732">Signal</keyword>
<organism evidence="2 3">
    <name type="scientific">Conidiobolus coronatus (strain ATCC 28846 / CBS 209.66 / NRRL 28638)</name>
    <name type="common">Delacroixia coronata</name>
    <dbReference type="NCBI Taxonomy" id="796925"/>
    <lineage>
        <taxon>Eukaryota</taxon>
        <taxon>Fungi</taxon>
        <taxon>Fungi incertae sedis</taxon>
        <taxon>Zoopagomycota</taxon>
        <taxon>Entomophthoromycotina</taxon>
        <taxon>Entomophthoromycetes</taxon>
        <taxon>Entomophthorales</taxon>
        <taxon>Ancylistaceae</taxon>
        <taxon>Conidiobolus</taxon>
    </lineage>
</organism>
<gene>
    <name evidence="2" type="ORF">CONCODRAFT_13088</name>
</gene>